<dbReference type="AlphaFoldDB" id="A0A0A7FWJ1"/>
<evidence type="ECO:0000313" key="3">
    <source>
        <dbReference type="Proteomes" id="UP000030635"/>
    </source>
</evidence>
<keyword evidence="1" id="KW-1133">Transmembrane helix</keyword>
<gene>
    <name evidence="2" type="ORF">U729_2445</name>
</gene>
<protein>
    <submittedName>
        <fullName evidence="2">Putative membrane protein</fullName>
    </submittedName>
</protein>
<feature type="transmembrane region" description="Helical" evidence="1">
    <location>
        <begin position="6"/>
        <end position="24"/>
    </location>
</feature>
<proteinExistence type="predicted"/>
<dbReference type="HOGENOM" id="CLU_3355343_0_0_9"/>
<reference evidence="2 3" key="1">
    <citation type="journal article" date="2015" name="Infect. Genet. Evol.">
        <title>Genomic sequences of six botulinum neurotoxin-producing strains representing three clostridial species illustrate the mobility and diversity of botulinum neurotoxin genes.</title>
        <authorList>
            <person name="Smith T.J."/>
            <person name="Hill K.K."/>
            <person name="Xie G."/>
            <person name="Foley B.T."/>
            <person name="Williamson C.H."/>
            <person name="Foster J.T."/>
            <person name="Johnson S.L."/>
            <person name="Chertkov O."/>
            <person name="Teshima H."/>
            <person name="Gibbons H.S."/>
            <person name="Johnsky L.A."/>
            <person name="Karavis M.A."/>
            <person name="Smith L.A."/>
        </authorList>
    </citation>
    <scope>NUCLEOTIDE SEQUENCE [LARGE SCALE GENOMIC DNA]</scope>
    <source>
        <strain evidence="2">Sullivan</strain>
    </source>
</reference>
<evidence type="ECO:0000313" key="2">
    <source>
        <dbReference type="EMBL" id="AIY84009.1"/>
    </source>
</evidence>
<keyword evidence="3" id="KW-1185">Reference proteome</keyword>
<dbReference type="EMBL" id="CP006905">
    <property type="protein sequence ID" value="AIY84009.1"/>
    <property type="molecule type" value="Genomic_DNA"/>
</dbReference>
<sequence>MDFVYAAFPWVAFGIGLAALLTHMNKKKIHQDNRTK</sequence>
<dbReference type="KEGG" id="cbv:U729_2445"/>
<accession>A0A0A7FWJ1</accession>
<evidence type="ECO:0000256" key="1">
    <source>
        <dbReference type="SAM" id="Phobius"/>
    </source>
</evidence>
<keyword evidence="1" id="KW-0472">Membrane</keyword>
<organism evidence="2 3">
    <name type="scientific">Clostridium baratii str. Sullivan</name>
    <dbReference type="NCBI Taxonomy" id="1415775"/>
    <lineage>
        <taxon>Bacteria</taxon>
        <taxon>Bacillati</taxon>
        <taxon>Bacillota</taxon>
        <taxon>Clostridia</taxon>
        <taxon>Eubacteriales</taxon>
        <taxon>Clostridiaceae</taxon>
        <taxon>Clostridium</taxon>
    </lineage>
</organism>
<name>A0A0A7FWJ1_9CLOT</name>
<dbReference type="Proteomes" id="UP000030635">
    <property type="component" value="Chromosome"/>
</dbReference>
<keyword evidence="1" id="KW-0812">Transmembrane</keyword>